<evidence type="ECO:0000256" key="2">
    <source>
        <dbReference type="ARBA" id="ARBA00022741"/>
    </source>
</evidence>
<dbReference type="AlphaFoldDB" id="A0A8J2VDG6"/>
<dbReference type="GO" id="GO:0003951">
    <property type="term" value="F:NAD+ kinase activity"/>
    <property type="evidence" value="ECO:0007669"/>
    <property type="project" value="UniProtKB-UniRule"/>
</dbReference>
<comment type="subcellular location">
    <subcellularLocation>
        <location evidence="8">Cytoplasm</location>
    </subcellularLocation>
</comment>
<dbReference type="GO" id="GO:0005737">
    <property type="term" value="C:cytoplasm"/>
    <property type="evidence" value="ECO:0007669"/>
    <property type="project" value="UniProtKB-SubCell"/>
</dbReference>
<organism evidence="9 10">
    <name type="scientific">Marinithermofilum abyssi</name>
    <dbReference type="NCBI Taxonomy" id="1571185"/>
    <lineage>
        <taxon>Bacteria</taxon>
        <taxon>Bacillati</taxon>
        <taxon>Bacillota</taxon>
        <taxon>Bacilli</taxon>
        <taxon>Bacillales</taxon>
        <taxon>Thermoactinomycetaceae</taxon>
        <taxon>Marinithermofilum</taxon>
    </lineage>
</organism>
<dbReference type="PANTHER" id="PTHR20275">
    <property type="entry name" value="NAD KINASE"/>
    <property type="match status" value="1"/>
</dbReference>
<accession>A0A8J2VDG6</accession>
<reference evidence="9" key="1">
    <citation type="journal article" date="2014" name="Int. J. Syst. Evol. Microbiol.">
        <title>Complete genome sequence of Corynebacterium casei LMG S-19264T (=DSM 44701T), isolated from a smear-ripened cheese.</title>
        <authorList>
            <consortium name="US DOE Joint Genome Institute (JGI-PGF)"/>
            <person name="Walter F."/>
            <person name="Albersmeier A."/>
            <person name="Kalinowski J."/>
            <person name="Ruckert C."/>
        </authorList>
    </citation>
    <scope>NUCLEOTIDE SEQUENCE</scope>
    <source>
        <strain evidence="9">CGMCC 1.15179</strain>
    </source>
</reference>
<comment type="catalytic activity">
    <reaction evidence="7 8">
        <text>NAD(+) + ATP = ADP + NADP(+) + H(+)</text>
        <dbReference type="Rhea" id="RHEA:18629"/>
        <dbReference type="ChEBI" id="CHEBI:15378"/>
        <dbReference type="ChEBI" id="CHEBI:30616"/>
        <dbReference type="ChEBI" id="CHEBI:57540"/>
        <dbReference type="ChEBI" id="CHEBI:58349"/>
        <dbReference type="ChEBI" id="CHEBI:456216"/>
        <dbReference type="EC" id="2.7.1.23"/>
    </reaction>
</comment>
<keyword evidence="3 8" id="KW-0418">Kinase</keyword>
<evidence type="ECO:0000256" key="6">
    <source>
        <dbReference type="ARBA" id="ARBA00023027"/>
    </source>
</evidence>
<dbReference type="Proteomes" id="UP000625210">
    <property type="component" value="Unassembled WGS sequence"/>
</dbReference>
<keyword evidence="5 8" id="KW-0521">NADP</keyword>
<evidence type="ECO:0000256" key="7">
    <source>
        <dbReference type="ARBA" id="ARBA00047925"/>
    </source>
</evidence>
<dbReference type="GO" id="GO:0046872">
    <property type="term" value="F:metal ion binding"/>
    <property type="evidence" value="ECO:0007669"/>
    <property type="project" value="UniProtKB-UniRule"/>
</dbReference>
<dbReference type="HAMAP" id="MF_00361">
    <property type="entry name" value="NAD_kinase"/>
    <property type="match status" value="1"/>
</dbReference>
<evidence type="ECO:0000256" key="1">
    <source>
        <dbReference type="ARBA" id="ARBA00022679"/>
    </source>
</evidence>
<dbReference type="InterPro" id="IPR002504">
    <property type="entry name" value="NADK"/>
</dbReference>
<evidence type="ECO:0000256" key="5">
    <source>
        <dbReference type="ARBA" id="ARBA00022857"/>
    </source>
</evidence>
<dbReference type="FunFam" id="2.60.200.30:FF:000009">
    <property type="entry name" value="Poly(P)/ATP NAD kinase"/>
    <property type="match status" value="1"/>
</dbReference>
<dbReference type="EMBL" id="BMHQ01000003">
    <property type="protein sequence ID" value="GGE10451.1"/>
    <property type="molecule type" value="Genomic_DNA"/>
</dbReference>
<comment type="cofactor">
    <cofactor evidence="8">
        <name>a divalent metal cation</name>
        <dbReference type="ChEBI" id="CHEBI:60240"/>
    </cofactor>
</comment>
<dbReference type="EC" id="2.7.1.23" evidence="8"/>
<dbReference type="InterPro" id="IPR017437">
    <property type="entry name" value="ATP-NAD_kinase_PpnK-typ_C"/>
</dbReference>
<evidence type="ECO:0000313" key="10">
    <source>
        <dbReference type="Proteomes" id="UP000625210"/>
    </source>
</evidence>
<comment type="caution">
    <text evidence="8">Lacks conserved residue(s) required for the propagation of feature annotation.</text>
</comment>
<sequence>MTTIGILINRGKPKAFIVTRELVRLLEQRNAGVLLEMDVAREIGRPELGASEEELPVRADIAFVLGGDGTLLGVARKFAAYRVPILGFNLGHLGFLSEAEPDSLASAVDRVLAGDYYIEKRIMLDAEVVRDGEVRDTSIALNDVGIAKGSFSRMITSTVYMDGMYLGTYSGDGVIVSTPTGSTAYSLSCGGPIVWPGVNSLLLTPICPHTLTARPMVLPTDCLLEIKVSATHQDIGLTIDGQLGYRLEVDDVIRVRTSPCITSLIKWKERSFFEVVRRKLQGEQEEGSGLEGKR</sequence>
<dbReference type="Gene3D" id="2.60.200.30">
    <property type="entry name" value="Probable inorganic polyphosphate/atp-NAD kinase, domain 2"/>
    <property type="match status" value="1"/>
</dbReference>
<dbReference type="PANTHER" id="PTHR20275:SF0">
    <property type="entry name" value="NAD KINASE"/>
    <property type="match status" value="1"/>
</dbReference>
<proteinExistence type="inferred from homology"/>
<dbReference type="Gene3D" id="3.40.50.10330">
    <property type="entry name" value="Probable inorganic polyphosphate/atp-NAD kinase, domain 1"/>
    <property type="match status" value="1"/>
</dbReference>
<feature type="binding site" evidence="8">
    <location>
        <begin position="183"/>
        <end position="188"/>
    </location>
    <ligand>
        <name>NAD(+)</name>
        <dbReference type="ChEBI" id="CHEBI:57540"/>
    </ligand>
</feature>
<feature type="binding site" evidence="8">
    <location>
        <position position="172"/>
    </location>
    <ligand>
        <name>NAD(+)</name>
        <dbReference type="ChEBI" id="CHEBI:57540"/>
    </ligand>
</feature>
<dbReference type="GO" id="GO:0051287">
    <property type="term" value="F:NAD binding"/>
    <property type="evidence" value="ECO:0007669"/>
    <property type="project" value="UniProtKB-ARBA"/>
</dbReference>
<keyword evidence="4 8" id="KW-0067">ATP-binding</keyword>
<keyword evidence="1 8" id="KW-0808">Transferase</keyword>
<gene>
    <name evidence="8 9" type="primary">nadK</name>
    <name evidence="9" type="ORF">GCM10011571_09700</name>
</gene>
<dbReference type="GO" id="GO:0005524">
    <property type="term" value="F:ATP binding"/>
    <property type="evidence" value="ECO:0007669"/>
    <property type="project" value="UniProtKB-KW"/>
</dbReference>
<evidence type="ECO:0000256" key="8">
    <source>
        <dbReference type="HAMAP-Rule" id="MF_00361"/>
    </source>
</evidence>
<keyword evidence="10" id="KW-1185">Reference proteome</keyword>
<dbReference type="SUPFAM" id="SSF111331">
    <property type="entry name" value="NAD kinase/diacylglycerol kinase-like"/>
    <property type="match status" value="1"/>
</dbReference>
<feature type="active site" description="Proton acceptor" evidence="8">
    <location>
        <position position="68"/>
    </location>
</feature>
<comment type="function">
    <text evidence="8">Involved in the regulation of the intracellular balance of NAD and NADP, and is a key enzyme in the biosynthesis of NADP. Catalyzes specifically the phosphorylation on 2'-hydroxyl of the adenosine moiety of NAD to yield NADP.</text>
</comment>
<name>A0A8J2VDG6_9BACL</name>
<dbReference type="Pfam" id="PF01513">
    <property type="entry name" value="NAD_kinase"/>
    <property type="match status" value="1"/>
</dbReference>
<dbReference type="GO" id="GO:0019674">
    <property type="term" value="P:NAD+ metabolic process"/>
    <property type="evidence" value="ECO:0007669"/>
    <property type="project" value="InterPro"/>
</dbReference>
<reference evidence="9" key="2">
    <citation type="submission" date="2020-09" db="EMBL/GenBank/DDBJ databases">
        <authorList>
            <person name="Sun Q."/>
            <person name="Zhou Y."/>
        </authorList>
    </citation>
    <scope>NUCLEOTIDE SEQUENCE</scope>
    <source>
        <strain evidence="9">CGMCC 1.15179</strain>
    </source>
</reference>
<feature type="binding site" evidence="8">
    <location>
        <position position="153"/>
    </location>
    <ligand>
        <name>NAD(+)</name>
        <dbReference type="ChEBI" id="CHEBI:57540"/>
    </ligand>
</feature>
<comment type="similarity">
    <text evidence="8">Belongs to the NAD kinase family.</text>
</comment>
<feature type="binding site" evidence="8">
    <location>
        <begin position="68"/>
        <end position="69"/>
    </location>
    <ligand>
        <name>NAD(+)</name>
        <dbReference type="ChEBI" id="CHEBI:57540"/>
    </ligand>
</feature>
<keyword evidence="8" id="KW-0963">Cytoplasm</keyword>
<dbReference type="RefSeq" id="WP_188646781.1">
    <property type="nucleotide sequence ID" value="NZ_BMHQ01000003.1"/>
</dbReference>
<dbReference type="InterPro" id="IPR017438">
    <property type="entry name" value="ATP-NAD_kinase_N"/>
</dbReference>
<dbReference type="InterPro" id="IPR016064">
    <property type="entry name" value="NAD/diacylglycerol_kinase_sf"/>
</dbReference>
<protein>
    <recommendedName>
        <fullName evidence="8">NAD kinase</fullName>
        <ecNumber evidence="8">2.7.1.23</ecNumber>
    </recommendedName>
    <alternativeName>
        <fullName evidence="8">ATP-dependent NAD kinase</fullName>
    </alternativeName>
</protein>
<dbReference type="Pfam" id="PF20143">
    <property type="entry name" value="NAD_kinase_C"/>
    <property type="match status" value="1"/>
</dbReference>
<dbReference type="GO" id="GO:0006741">
    <property type="term" value="P:NADP+ biosynthetic process"/>
    <property type="evidence" value="ECO:0007669"/>
    <property type="project" value="UniProtKB-UniRule"/>
</dbReference>
<feature type="binding site" evidence="8">
    <location>
        <begin position="142"/>
        <end position="143"/>
    </location>
    <ligand>
        <name>NAD(+)</name>
        <dbReference type="ChEBI" id="CHEBI:57540"/>
    </ligand>
</feature>
<evidence type="ECO:0000313" key="9">
    <source>
        <dbReference type="EMBL" id="GGE10451.1"/>
    </source>
</evidence>
<comment type="caution">
    <text evidence="9">The sequence shown here is derived from an EMBL/GenBank/DDBJ whole genome shotgun (WGS) entry which is preliminary data.</text>
</comment>
<keyword evidence="6 8" id="KW-0520">NAD</keyword>
<evidence type="ECO:0000256" key="3">
    <source>
        <dbReference type="ARBA" id="ARBA00022777"/>
    </source>
</evidence>
<evidence type="ECO:0000256" key="4">
    <source>
        <dbReference type="ARBA" id="ARBA00022840"/>
    </source>
</evidence>
<keyword evidence="2 8" id="KW-0547">Nucleotide-binding</keyword>
<feature type="binding site" evidence="8">
    <location>
        <position position="242"/>
    </location>
    <ligand>
        <name>NAD(+)</name>
        <dbReference type="ChEBI" id="CHEBI:57540"/>
    </ligand>
</feature>